<keyword evidence="3" id="KW-0812">Transmembrane</keyword>
<keyword evidence="1" id="KW-0175">Coiled coil</keyword>
<keyword evidence="3" id="KW-1133">Transmembrane helix</keyword>
<feature type="compositionally biased region" description="Basic and acidic residues" evidence="2">
    <location>
        <begin position="439"/>
        <end position="468"/>
    </location>
</feature>
<feature type="coiled-coil region" evidence="1">
    <location>
        <begin position="8"/>
        <end position="35"/>
    </location>
</feature>
<reference evidence="4 5" key="1">
    <citation type="submission" date="2019-09" db="EMBL/GenBank/DDBJ databases">
        <authorList>
            <person name="Pidcock S.E."/>
            <person name="Huws S.A."/>
        </authorList>
    </citation>
    <scope>NUCLEOTIDE SEQUENCE [LARGE SCALE GENOMIC DNA]</scope>
    <source>
        <strain evidence="4 5">MZ8</strain>
    </source>
</reference>
<dbReference type="EMBL" id="VTVE01000001">
    <property type="protein sequence ID" value="NEX01241.1"/>
    <property type="molecule type" value="Genomic_DNA"/>
</dbReference>
<feature type="region of interest" description="Disordered" evidence="2">
    <location>
        <begin position="401"/>
        <end position="483"/>
    </location>
</feature>
<evidence type="ECO:0000313" key="4">
    <source>
        <dbReference type="EMBL" id="NEX01241.1"/>
    </source>
</evidence>
<feature type="compositionally biased region" description="Basic residues" evidence="2">
    <location>
        <begin position="360"/>
        <end position="375"/>
    </location>
</feature>
<dbReference type="AlphaFoldDB" id="A0A6M0LK37"/>
<feature type="transmembrane region" description="Helical" evidence="3">
    <location>
        <begin position="486"/>
        <end position="508"/>
    </location>
</feature>
<feature type="compositionally biased region" description="Acidic residues" evidence="2">
    <location>
        <begin position="298"/>
        <end position="324"/>
    </location>
</feature>
<protein>
    <submittedName>
        <fullName evidence="4">Uncharacterized protein</fullName>
    </submittedName>
</protein>
<feature type="region of interest" description="Disordered" evidence="2">
    <location>
        <begin position="139"/>
        <end position="385"/>
    </location>
</feature>
<feature type="compositionally biased region" description="Acidic residues" evidence="2">
    <location>
        <begin position="332"/>
        <end position="355"/>
    </location>
</feature>
<name>A0A6M0LK37_PSEXY</name>
<reference evidence="4 5" key="2">
    <citation type="submission" date="2020-03" db="EMBL/GenBank/DDBJ databases">
        <title>Investigating the evolutionary divergence of the Butyrivibrio group.</title>
        <authorList>
            <person name="Skvortsov T."/>
            <person name="Santos F.G."/>
            <person name="Ting K.S."/>
            <person name="Creevey C.J."/>
        </authorList>
    </citation>
    <scope>NUCLEOTIDE SEQUENCE [LARGE SCALE GENOMIC DNA]</scope>
    <source>
        <strain evidence="4 5">MZ8</strain>
    </source>
</reference>
<evidence type="ECO:0000256" key="1">
    <source>
        <dbReference type="SAM" id="Coils"/>
    </source>
</evidence>
<proteinExistence type="predicted"/>
<dbReference type="Proteomes" id="UP000473091">
    <property type="component" value="Unassembled WGS sequence"/>
</dbReference>
<feature type="compositionally biased region" description="Acidic residues" evidence="2">
    <location>
        <begin position="267"/>
        <end position="277"/>
    </location>
</feature>
<evidence type="ECO:0000256" key="3">
    <source>
        <dbReference type="SAM" id="Phobius"/>
    </source>
</evidence>
<evidence type="ECO:0000256" key="2">
    <source>
        <dbReference type="SAM" id="MobiDB-lite"/>
    </source>
</evidence>
<dbReference type="RefSeq" id="WP_090486876.1">
    <property type="nucleotide sequence ID" value="NZ_VTVE01000001.1"/>
</dbReference>
<feature type="compositionally biased region" description="Acidic residues" evidence="2">
    <location>
        <begin position="189"/>
        <end position="207"/>
    </location>
</feature>
<evidence type="ECO:0000313" key="5">
    <source>
        <dbReference type="Proteomes" id="UP000473091"/>
    </source>
</evidence>
<gene>
    <name evidence="4" type="ORF">F0Q01_04995</name>
</gene>
<organism evidence="4 5">
    <name type="scientific">Pseudobutyrivibrio xylanivorans</name>
    <dbReference type="NCBI Taxonomy" id="185007"/>
    <lineage>
        <taxon>Bacteria</taxon>
        <taxon>Bacillati</taxon>
        <taxon>Bacillota</taxon>
        <taxon>Clostridia</taxon>
        <taxon>Lachnospirales</taxon>
        <taxon>Lachnospiraceae</taxon>
        <taxon>Pseudobutyrivibrio</taxon>
    </lineage>
</organism>
<feature type="compositionally biased region" description="Acidic residues" evidence="2">
    <location>
        <begin position="223"/>
        <end position="260"/>
    </location>
</feature>
<comment type="caution">
    <text evidence="4">The sequence shown here is derived from an EMBL/GenBank/DDBJ whole genome shotgun (WGS) entry which is preliminary data.</text>
</comment>
<feature type="compositionally biased region" description="Low complexity" evidence="2">
    <location>
        <begin position="402"/>
        <end position="414"/>
    </location>
</feature>
<keyword evidence="3" id="KW-0472">Membrane</keyword>
<accession>A0A6M0LK37</accession>
<sequence length="656" mass="72653">MSQSEDYLDGLLNSINKAKTDADEVQERVTSTNQKILESRKAVAPEEDFFTATGIDASALEDMKPKSSHPYLRKVLSEEDFLRQFEEELGVDDADSFISDFEQEIDEEERIFQETGQIPESENVVGALLDNIKTVVSDAHKQMDEDDAVSNYDTIAEETEASSADDSTDDSADDSMIGGFDLEALMNADDSEEPADSDNGSEAEEGSLDGVDLAGDEPIKLADDDEIDLSEFMTEDSTEEESDLGGLELESEESSDEDDFGFSLDDATSDVEEEPLDDSLKEFLPDEMDALDEALYGDGEEPNLSGEDDMDLENLLDGDDEDLLDIQSLLSGDEEGAAEGAEIDESAEASADEPADNGGKKGKKDKKKKEKKKKGEKTSNPFLQKLALLIFGAPDEDEIAEMEAAAATSSTVEITYDEDGNPIIPEGGAEDPKAKKKREKEEKKKAKEAAKKEKAKEKGDKKEKPKKEPKPKKEKKPKEPDNSPKIPISIIATFLVLSISIISVVMVGMTFTGLKRHMAEAKDDFAAGNYISAYEKLNGFPMDDEEVILMRNQARTLADLQQCQDEFDTFIMYKQYNYALDSLIKGVGRYDKYKDNAVEYGISEQYDAYGEKLIQELADNFGLTAEQALEIYKQPNRHYYTIELRKVLRGLGLPDL</sequence>